<dbReference type="PROSITE" id="PS51664">
    <property type="entry name" value="YCAO"/>
    <property type="match status" value="1"/>
</dbReference>
<proteinExistence type="predicted"/>
<dbReference type="NCBIfam" id="TIGR00702">
    <property type="entry name" value="YcaO-type kinase domain"/>
    <property type="match status" value="1"/>
</dbReference>
<comment type="caution">
    <text evidence="2">The sequence shown here is derived from an EMBL/GenBank/DDBJ whole genome shotgun (WGS) entry which is preliminary data.</text>
</comment>
<organism evidence="2 3">
    <name type="scientific">Paludibacterium paludis</name>
    <dbReference type="NCBI Taxonomy" id="1225769"/>
    <lineage>
        <taxon>Bacteria</taxon>
        <taxon>Pseudomonadati</taxon>
        <taxon>Pseudomonadota</taxon>
        <taxon>Betaproteobacteria</taxon>
        <taxon>Neisseriales</taxon>
        <taxon>Chromobacteriaceae</taxon>
        <taxon>Paludibacterium</taxon>
    </lineage>
</organism>
<dbReference type="Pfam" id="PF18381">
    <property type="entry name" value="YcaO_C"/>
    <property type="match status" value="1"/>
</dbReference>
<keyword evidence="3" id="KW-1185">Reference proteome</keyword>
<evidence type="ECO:0000313" key="2">
    <source>
        <dbReference type="EMBL" id="GGY16809.1"/>
    </source>
</evidence>
<dbReference type="InterPro" id="IPR003776">
    <property type="entry name" value="YcaO-like_dom"/>
</dbReference>
<dbReference type="Gene3D" id="3.30.1330.230">
    <property type="match status" value="1"/>
</dbReference>
<gene>
    <name evidence="2" type="ORF">GCM10011289_20300</name>
</gene>
<feature type="domain" description="YcaO" evidence="1">
    <location>
        <begin position="74"/>
        <end position="451"/>
    </location>
</feature>
<evidence type="ECO:0000313" key="3">
    <source>
        <dbReference type="Proteomes" id="UP000645257"/>
    </source>
</evidence>
<reference evidence="2" key="2">
    <citation type="submission" date="2020-09" db="EMBL/GenBank/DDBJ databases">
        <authorList>
            <person name="Sun Q."/>
            <person name="Kim S."/>
        </authorList>
    </citation>
    <scope>NUCLEOTIDE SEQUENCE</scope>
    <source>
        <strain evidence="2">KCTC 32182</strain>
    </source>
</reference>
<dbReference type="PANTHER" id="PTHR37809:SF1">
    <property type="entry name" value="RIBOSOMAL PROTEIN S12 METHYLTHIOTRANSFERASE ACCESSORY FACTOR YCAO"/>
    <property type="match status" value="1"/>
</dbReference>
<sequence>MPPFVHHRRAYLTMASHSIIAGKDAPLEHSIATLGGLLAGRGFDLEEASWLNPVAGVWSVHLRDRHCPMLYTNGKGATEQAARASALGEFVERASCHHFWSHYYLGESRARRDWVHYPQERWFPIAGEAWPEGLLDDTLKAFYNPDDAIAAETLVDLNSGNRERGICALPYTRLSDGETLWFPINLIGNLYVSNGLSAGNSPREARAQAMSEILERHVKFRVIGEELCLPEVPDSVIDRYPGIRHGIDQLRDAGYGILVRDASLGGRYPVLCVVLLNPQDHGCYASFGAHPRFAIALERALTELLQGRALDNLAQFPEPSFDSEEVASAENREIHFVDSSGVIGWRFLADTPDHPFCDWQFSEDNESDYQWLRNTIEADGFDIYVADFTELGAYACRVIVPGMSEIYDVDDLEWENNSVGNLIRPALLDLPALDAQGSAALLDLIERLGLADQRLVAELIGLAPDETSPWKTLRVAELKTLLGLASGHEETVRAGCHWLHHFGELPAARRRVYRAVASLLEMGSPDDYATSLDLLYGRDAVAIARALLSGELRHFGLERLGPDMAGSARHTSLLAAFDRLA</sequence>
<dbReference type="InterPro" id="IPR041080">
    <property type="entry name" value="YcaO_C"/>
</dbReference>
<reference evidence="2" key="1">
    <citation type="journal article" date="2014" name="Int. J. Syst. Evol. Microbiol.">
        <title>Complete genome sequence of Corynebacterium casei LMG S-19264T (=DSM 44701T), isolated from a smear-ripened cheese.</title>
        <authorList>
            <consortium name="US DOE Joint Genome Institute (JGI-PGF)"/>
            <person name="Walter F."/>
            <person name="Albersmeier A."/>
            <person name="Kalinowski J."/>
            <person name="Ruckert C."/>
        </authorList>
    </citation>
    <scope>NUCLEOTIDE SEQUENCE</scope>
    <source>
        <strain evidence="2">KCTC 32182</strain>
    </source>
</reference>
<evidence type="ECO:0000259" key="1">
    <source>
        <dbReference type="PROSITE" id="PS51664"/>
    </source>
</evidence>
<dbReference type="Pfam" id="PF02624">
    <property type="entry name" value="YcaO"/>
    <property type="match status" value="1"/>
</dbReference>
<name>A0A918UAF1_9NEIS</name>
<protein>
    <recommendedName>
        <fullName evidence="1">YcaO domain-containing protein</fullName>
    </recommendedName>
</protein>
<dbReference type="Proteomes" id="UP000645257">
    <property type="component" value="Unassembled WGS sequence"/>
</dbReference>
<dbReference type="NCBIfam" id="NF040716">
    <property type="entry name" value="YcaO_for_S12"/>
    <property type="match status" value="1"/>
</dbReference>
<dbReference type="PANTHER" id="PTHR37809">
    <property type="entry name" value="RIBOSOMAL PROTEIN S12 METHYLTHIOTRANSFERASE ACCESSORY FACTOR YCAO"/>
    <property type="match status" value="1"/>
</dbReference>
<dbReference type="EMBL" id="BMYX01000010">
    <property type="protein sequence ID" value="GGY16809.1"/>
    <property type="molecule type" value="Genomic_DNA"/>
</dbReference>
<dbReference type="AlphaFoldDB" id="A0A918UAF1"/>
<accession>A0A918UAF1</accession>